<sequence length="65" mass="7118">MGLWYFLILFVGIALLVVGLRNKDVSRSVKIVSMSLVIGVLFIVVALIMLMPGSSEVVGQLIQRN</sequence>
<keyword evidence="1" id="KW-0472">Membrane</keyword>
<gene>
    <name evidence="3" type="ORF">SAMN05216375_1084</name>
    <name evidence="2" type="ORF">TR210_1566</name>
</gene>
<evidence type="ECO:0000313" key="5">
    <source>
        <dbReference type="Proteomes" id="UP000199280"/>
    </source>
</evidence>
<protein>
    <submittedName>
        <fullName evidence="2">Uncharacterized protein</fullName>
    </submittedName>
</protein>
<dbReference type="EMBL" id="FJNB01000011">
    <property type="protein sequence ID" value="CZQ98580.1"/>
    <property type="molecule type" value="Genomic_DNA"/>
</dbReference>
<evidence type="ECO:0000313" key="4">
    <source>
        <dbReference type="Proteomes" id="UP000076878"/>
    </source>
</evidence>
<name>A0A143YTN0_9LACT</name>
<evidence type="ECO:0000313" key="3">
    <source>
        <dbReference type="EMBL" id="SEJ11633.1"/>
    </source>
</evidence>
<accession>A0A143YTN0</accession>
<feature type="transmembrane region" description="Helical" evidence="1">
    <location>
        <begin position="31"/>
        <end position="51"/>
    </location>
</feature>
<dbReference type="AlphaFoldDB" id="A0A143YTN0"/>
<keyword evidence="1" id="KW-1133">Transmembrane helix</keyword>
<evidence type="ECO:0000256" key="1">
    <source>
        <dbReference type="SAM" id="Phobius"/>
    </source>
</evidence>
<reference evidence="2 4" key="1">
    <citation type="submission" date="2016-02" db="EMBL/GenBank/DDBJ databases">
        <authorList>
            <person name="Wen L."/>
            <person name="He K."/>
            <person name="Yang H."/>
        </authorList>
    </citation>
    <scope>NUCLEOTIDE SEQUENCE [LARGE SCALE GENOMIC DNA]</scope>
    <source>
        <strain evidence="2">Trichococcus_R210</strain>
    </source>
</reference>
<keyword evidence="5" id="KW-1185">Reference proteome</keyword>
<proteinExistence type="predicted"/>
<dbReference type="EMBL" id="FNYT01000008">
    <property type="protein sequence ID" value="SEJ11633.1"/>
    <property type="molecule type" value="Genomic_DNA"/>
</dbReference>
<dbReference type="Proteomes" id="UP000076878">
    <property type="component" value="Unassembled WGS sequence"/>
</dbReference>
<dbReference type="Proteomes" id="UP000199280">
    <property type="component" value="Unassembled WGS sequence"/>
</dbReference>
<keyword evidence="1" id="KW-0812">Transmembrane</keyword>
<organism evidence="2 4">
    <name type="scientific">Trichococcus ilyis</name>
    <dbReference type="NCBI Taxonomy" id="640938"/>
    <lineage>
        <taxon>Bacteria</taxon>
        <taxon>Bacillati</taxon>
        <taxon>Bacillota</taxon>
        <taxon>Bacilli</taxon>
        <taxon>Lactobacillales</taxon>
        <taxon>Carnobacteriaceae</taxon>
        <taxon>Trichococcus</taxon>
    </lineage>
</organism>
<reference evidence="3 5" key="2">
    <citation type="submission" date="2016-10" db="EMBL/GenBank/DDBJ databases">
        <authorList>
            <person name="Varghese N."/>
            <person name="Submissions S."/>
        </authorList>
    </citation>
    <scope>NUCLEOTIDE SEQUENCE [LARGE SCALE GENOMIC DNA]</scope>
    <source>
        <strain evidence="3 5">DSM 22150</strain>
    </source>
</reference>
<evidence type="ECO:0000313" key="2">
    <source>
        <dbReference type="EMBL" id="CZQ98580.1"/>
    </source>
</evidence>